<proteinExistence type="predicted"/>
<organism evidence="1">
    <name type="scientific">Opuntia streptacantha</name>
    <name type="common">Prickly pear cactus</name>
    <name type="synonym">Opuntia cardona</name>
    <dbReference type="NCBI Taxonomy" id="393608"/>
    <lineage>
        <taxon>Eukaryota</taxon>
        <taxon>Viridiplantae</taxon>
        <taxon>Streptophyta</taxon>
        <taxon>Embryophyta</taxon>
        <taxon>Tracheophyta</taxon>
        <taxon>Spermatophyta</taxon>
        <taxon>Magnoliopsida</taxon>
        <taxon>eudicotyledons</taxon>
        <taxon>Gunneridae</taxon>
        <taxon>Pentapetalae</taxon>
        <taxon>Caryophyllales</taxon>
        <taxon>Cactineae</taxon>
        <taxon>Cactaceae</taxon>
        <taxon>Opuntioideae</taxon>
        <taxon>Opuntia</taxon>
    </lineage>
</organism>
<evidence type="ECO:0000313" key="1">
    <source>
        <dbReference type="EMBL" id="MBA4635413.1"/>
    </source>
</evidence>
<dbReference type="EMBL" id="GISG01095268">
    <property type="protein sequence ID" value="MBA4635413.1"/>
    <property type="molecule type" value="Transcribed_RNA"/>
</dbReference>
<protein>
    <submittedName>
        <fullName evidence="1">Uncharacterized protein</fullName>
    </submittedName>
</protein>
<reference evidence="1" key="2">
    <citation type="submission" date="2020-07" db="EMBL/GenBank/DDBJ databases">
        <authorList>
            <person name="Vera ALvarez R."/>
            <person name="Arias-Moreno D.M."/>
            <person name="Jimenez-Jacinto V."/>
            <person name="Jimenez-Bremont J.F."/>
            <person name="Swaminathan K."/>
            <person name="Moose S.P."/>
            <person name="Guerrero-Gonzalez M.L."/>
            <person name="Marino-Ramirez L."/>
            <person name="Landsman D."/>
            <person name="Rodriguez-Kessler M."/>
            <person name="Delgado-Sanchez P."/>
        </authorList>
    </citation>
    <scope>NUCLEOTIDE SEQUENCE</scope>
    <source>
        <tissue evidence="1">Cladode</tissue>
    </source>
</reference>
<sequence>MLPLQCFDILDFKCLNIKLIHPQKSNGICDVKSAHKSINKIDTLLHIAYIRCVTSCFEFNSFKFNIHPDVHLQLLIDGGVDFHPCLFERRQSVGWYWDSSKLHLTIRHLMSFQSWKYRLHWKRS</sequence>
<name>A0A7C8Z7L2_OPUST</name>
<accession>A0A7C8Z7L2</accession>
<dbReference type="AlphaFoldDB" id="A0A7C8Z7L2"/>
<reference evidence="1" key="1">
    <citation type="journal article" date="2013" name="J. Plant Res.">
        <title>Effect of fungi and light on seed germination of three Opuntia species from semiarid lands of central Mexico.</title>
        <authorList>
            <person name="Delgado-Sanchez P."/>
            <person name="Jimenez-Bremont J.F."/>
            <person name="Guerrero-Gonzalez Mde L."/>
            <person name="Flores J."/>
        </authorList>
    </citation>
    <scope>NUCLEOTIDE SEQUENCE</scope>
    <source>
        <tissue evidence="1">Cladode</tissue>
    </source>
</reference>